<protein>
    <recommendedName>
        <fullName evidence="1">DUF1565 domain-containing protein</fullName>
    </recommendedName>
</protein>
<dbReference type="EMBL" id="AP026708">
    <property type="protein sequence ID" value="BDQ34789.1"/>
    <property type="molecule type" value="Genomic_DNA"/>
</dbReference>
<dbReference type="InterPro" id="IPR006626">
    <property type="entry name" value="PbH1"/>
</dbReference>
<dbReference type="SMART" id="SM00710">
    <property type="entry name" value="PbH1"/>
    <property type="match status" value="5"/>
</dbReference>
<keyword evidence="3" id="KW-1185">Reference proteome</keyword>
<sequence>MTLNSELFRKRSGTGADFLTPTRLAPLFSLLAVLLCLACPARADGIMVTGTGMPAQDVPNVQAAVDKGGLVQLRGNFNFGPDGRVRITKNVRIQGEADSVGEAKTTITGGFWTFHAPLPVKGAPPADKGPIISVRTIRFDGAKSTPLHFPHVGGLDVRGCTVTDVIPQPVDIPWSGGDTLPFQAGIVVGNRIDYPKGPLKRAVTGTIRIEDNRFLMENNRPDAVAGYGVLADWTWGAEITIAQNTIHRTSRNGIEVLDNVRSDKGKGSIDISGNRITTDEEGIAWPHKFGPNGIVAGWYFDTSGGADFSRNNRIAVTGNRIEGRGDNSTGMLLYANDMVVTCNDIVMGGGTGARGIVQTGSRGFFANNRVRGQSRYALYCHSFEKLEATANTFAWTDLNDFTGIKGQVYLAGTLNVLVGPAPSFIDKGKGNRHVDIPPCSLPEVDPEGDAWEPVE</sequence>
<dbReference type="InterPro" id="IPR011050">
    <property type="entry name" value="Pectin_lyase_fold/virulence"/>
</dbReference>
<dbReference type="InterPro" id="IPR012334">
    <property type="entry name" value="Pectin_lyas_fold"/>
</dbReference>
<dbReference type="RefSeq" id="WP_264981681.1">
    <property type="nucleotide sequence ID" value="NZ_AP026708.1"/>
</dbReference>
<gene>
    <name evidence="2" type="ORF">JCM14722_23310</name>
</gene>
<proteinExistence type="predicted"/>
<name>A0ABM8ATK1_9BACT</name>
<evidence type="ECO:0000259" key="1">
    <source>
        <dbReference type="Pfam" id="PF07602"/>
    </source>
</evidence>
<dbReference type="Gene3D" id="2.160.20.10">
    <property type="entry name" value="Single-stranded right-handed beta-helix, Pectin lyase-like"/>
    <property type="match status" value="1"/>
</dbReference>
<evidence type="ECO:0000313" key="3">
    <source>
        <dbReference type="Proteomes" id="UP001061361"/>
    </source>
</evidence>
<organism evidence="2 3">
    <name type="scientific">Pseudodesulfovibrio portus</name>
    <dbReference type="NCBI Taxonomy" id="231439"/>
    <lineage>
        <taxon>Bacteria</taxon>
        <taxon>Pseudomonadati</taxon>
        <taxon>Thermodesulfobacteriota</taxon>
        <taxon>Desulfovibrionia</taxon>
        <taxon>Desulfovibrionales</taxon>
        <taxon>Desulfovibrionaceae</taxon>
    </lineage>
</organism>
<reference evidence="2" key="1">
    <citation type="submission" date="2022-08" db="EMBL/GenBank/DDBJ databases">
        <title>Genome Sequence of the sulphate-reducing bacterium, Pseudodesulfovibrio portus JCM14722.</title>
        <authorList>
            <person name="Kondo R."/>
            <person name="Kataoka T."/>
        </authorList>
    </citation>
    <scope>NUCLEOTIDE SEQUENCE</scope>
    <source>
        <strain evidence="2">JCM 14722</strain>
    </source>
</reference>
<accession>A0ABM8ATK1</accession>
<feature type="domain" description="DUF1565" evidence="1">
    <location>
        <begin position="216"/>
        <end position="285"/>
    </location>
</feature>
<evidence type="ECO:0000313" key="2">
    <source>
        <dbReference type="EMBL" id="BDQ34789.1"/>
    </source>
</evidence>
<dbReference type="SUPFAM" id="SSF51126">
    <property type="entry name" value="Pectin lyase-like"/>
    <property type="match status" value="1"/>
</dbReference>
<dbReference type="InterPro" id="IPR011459">
    <property type="entry name" value="DUF1565"/>
</dbReference>
<dbReference type="Pfam" id="PF07602">
    <property type="entry name" value="DUF1565"/>
    <property type="match status" value="1"/>
</dbReference>
<dbReference type="Proteomes" id="UP001061361">
    <property type="component" value="Chromosome"/>
</dbReference>